<keyword evidence="3" id="KW-1185">Reference proteome</keyword>
<accession>A0ABP8RTI3</accession>
<evidence type="ECO:0000256" key="1">
    <source>
        <dbReference type="SAM" id="MobiDB-lite"/>
    </source>
</evidence>
<dbReference type="EMBL" id="BAABGT010000032">
    <property type="protein sequence ID" value="GAA4546378.1"/>
    <property type="molecule type" value="Genomic_DNA"/>
</dbReference>
<dbReference type="InterPro" id="IPR044855">
    <property type="entry name" value="CoA-Trfase_III_dom3_sf"/>
</dbReference>
<feature type="compositionally biased region" description="Basic and acidic residues" evidence="1">
    <location>
        <begin position="352"/>
        <end position="368"/>
    </location>
</feature>
<dbReference type="SUPFAM" id="SSF89796">
    <property type="entry name" value="CoA-transferase family III (CaiB/BaiF)"/>
    <property type="match status" value="1"/>
</dbReference>
<dbReference type="PANTHER" id="PTHR48228">
    <property type="entry name" value="SUCCINYL-COA--D-CITRAMALATE COA-TRANSFERASE"/>
    <property type="match status" value="1"/>
</dbReference>
<proteinExistence type="predicted"/>
<evidence type="ECO:0000313" key="3">
    <source>
        <dbReference type="Proteomes" id="UP001501598"/>
    </source>
</evidence>
<dbReference type="InterPro" id="IPR023606">
    <property type="entry name" value="CoA-Trfase_III_dom_1_sf"/>
</dbReference>
<dbReference type="InterPro" id="IPR050509">
    <property type="entry name" value="CoA-transferase_III"/>
</dbReference>
<sequence length="399" mass="42818">MVELGTWIAAPVASALLADLGADVVKVEPPAGDPARRWFAAMGVADGDDEVQPTFALDNRRKRSIELDLTDPTARAELDGLLGEADVMVTNMRPGRAGELGLGPAELVEAHPRLVVATVTAAGSRGKEADERGYDVGHFWARSGLAHQLGVTAPLHAPGGYGDHVTGLALFAAILAGLHERQVTGRGGVVETSLLRVGSWVASPDLAVLGTLGRVRAVPAREAAPTPLVNSYRTADDRWFFLTCIEAMRHLARVCEAVDRPELLADPRFADARSLNRHRRELIAELDAAFAAEPLSYWAERFRTTGVWWQRVQTPAEVLVDDQLVEDGALEPVDVGGGTTVPMLTSPVSVFGHREPGTARAPALDDYRTTQSSRPTAATPPQQDDPLWSTVAPTRRQAP</sequence>
<organism evidence="2 3">
    <name type="scientific">Pseudonocardia xishanensis</name>
    <dbReference type="NCBI Taxonomy" id="630995"/>
    <lineage>
        <taxon>Bacteria</taxon>
        <taxon>Bacillati</taxon>
        <taxon>Actinomycetota</taxon>
        <taxon>Actinomycetes</taxon>
        <taxon>Pseudonocardiales</taxon>
        <taxon>Pseudonocardiaceae</taxon>
        <taxon>Pseudonocardia</taxon>
    </lineage>
</organism>
<dbReference type="Proteomes" id="UP001501598">
    <property type="component" value="Unassembled WGS sequence"/>
</dbReference>
<evidence type="ECO:0000313" key="2">
    <source>
        <dbReference type="EMBL" id="GAA4546378.1"/>
    </source>
</evidence>
<dbReference type="Pfam" id="PF02515">
    <property type="entry name" value="CoA_transf_3"/>
    <property type="match status" value="1"/>
</dbReference>
<feature type="compositionally biased region" description="Polar residues" evidence="1">
    <location>
        <begin position="369"/>
        <end position="382"/>
    </location>
</feature>
<dbReference type="Gene3D" id="3.30.1540.10">
    <property type="entry name" value="formyl-coa transferase, domain 3"/>
    <property type="match status" value="1"/>
</dbReference>
<feature type="region of interest" description="Disordered" evidence="1">
    <location>
        <begin position="350"/>
        <end position="399"/>
    </location>
</feature>
<dbReference type="InterPro" id="IPR003673">
    <property type="entry name" value="CoA-Trfase_fam_III"/>
</dbReference>
<reference evidence="3" key="1">
    <citation type="journal article" date="2019" name="Int. J. Syst. Evol. Microbiol.">
        <title>The Global Catalogue of Microorganisms (GCM) 10K type strain sequencing project: providing services to taxonomists for standard genome sequencing and annotation.</title>
        <authorList>
            <consortium name="The Broad Institute Genomics Platform"/>
            <consortium name="The Broad Institute Genome Sequencing Center for Infectious Disease"/>
            <person name="Wu L."/>
            <person name="Ma J."/>
        </authorList>
    </citation>
    <scope>NUCLEOTIDE SEQUENCE [LARGE SCALE GENOMIC DNA]</scope>
    <source>
        <strain evidence="3">JCM 17906</strain>
    </source>
</reference>
<protein>
    <submittedName>
        <fullName evidence="2">CaiB/BaiF CoA-transferase family protein</fullName>
    </submittedName>
</protein>
<dbReference type="PANTHER" id="PTHR48228:SF2">
    <property type="entry name" value="E-CINNAMOYL-COA:R-PHENYLLACTATE COA TRANSFERASE LARGE SUBUNIT"/>
    <property type="match status" value="1"/>
</dbReference>
<gene>
    <name evidence="2" type="ORF">GCM10023175_28470</name>
</gene>
<name>A0ABP8RTI3_9PSEU</name>
<comment type="caution">
    <text evidence="2">The sequence shown here is derived from an EMBL/GenBank/DDBJ whole genome shotgun (WGS) entry which is preliminary data.</text>
</comment>
<dbReference type="Gene3D" id="3.40.50.10540">
    <property type="entry name" value="Crotonobetainyl-coa:carnitine coa-transferase, domain 1"/>
    <property type="match status" value="1"/>
</dbReference>